<dbReference type="AlphaFoldDB" id="A0A8J6TC11"/>
<evidence type="ECO:0000313" key="1">
    <source>
        <dbReference type="EMBL" id="MBC8199815.1"/>
    </source>
</evidence>
<dbReference type="EMBL" id="JACNLL010000065">
    <property type="protein sequence ID" value="MBC8199815.1"/>
    <property type="molecule type" value="Genomic_DNA"/>
</dbReference>
<protein>
    <submittedName>
        <fullName evidence="1">Uncharacterized protein</fullName>
    </submittedName>
</protein>
<organism evidence="1 2">
    <name type="scientific">Candidatus Desulfaltia bathyphila</name>
    <dbReference type="NCBI Taxonomy" id="2841697"/>
    <lineage>
        <taxon>Bacteria</taxon>
        <taxon>Pseudomonadati</taxon>
        <taxon>Thermodesulfobacteriota</taxon>
        <taxon>Desulfobacteria</taxon>
        <taxon>Desulfobacterales</taxon>
        <taxon>Desulfobacterales incertae sedis</taxon>
        <taxon>Candidatus Desulfaltia</taxon>
    </lineage>
</organism>
<gene>
    <name evidence="1" type="ORF">H8E80_07200</name>
</gene>
<comment type="caution">
    <text evidence="1">The sequence shown here is derived from an EMBL/GenBank/DDBJ whole genome shotgun (WGS) entry which is preliminary data.</text>
</comment>
<dbReference type="Proteomes" id="UP000603545">
    <property type="component" value="Unassembled WGS sequence"/>
</dbReference>
<accession>A0A8J6TC11</accession>
<evidence type="ECO:0000313" key="2">
    <source>
        <dbReference type="Proteomes" id="UP000603545"/>
    </source>
</evidence>
<name>A0A8J6TC11_9BACT</name>
<proteinExistence type="predicted"/>
<sequence>MENKNKKVAAISAVISYIKTEEEAFSMQPAVVADRADFVLRQVSLNLWGISGRQAQMQMRNLMQMKAFHGVRRTIR</sequence>
<reference evidence="1 2" key="1">
    <citation type="submission" date="2020-08" db="EMBL/GenBank/DDBJ databases">
        <title>Bridging the membrane lipid divide: bacteria of the FCB group superphylum have the potential to synthesize archaeal ether lipids.</title>
        <authorList>
            <person name="Villanueva L."/>
            <person name="Von Meijenfeldt F.A.B."/>
            <person name="Westbye A.B."/>
            <person name="Yadav S."/>
            <person name="Hopmans E.C."/>
            <person name="Dutilh B.E."/>
            <person name="Sinninghe Damste J.S."/>
        </authorList>
    </citation>
    <scope>NUCLEOTIDE SEQUENCE [LARGE SCALE GENOMIC DNA]</scope>
    <source>
        <strain evidence="1">NIOZ-UU82</strain>
    </source>
</reference>